<protein>
    <submittedName>
        <fullName evidence="1">Uncharacterized protein</fullName>
    </submittedName>
</protein>
<dbReference type="EMBL" id="JAAQXV010000001">
    <property type="protein sequence ID" value="NMZ77866.1"/>
    <property type="molecule type" value="Genomic_DNA"/>
</dbReference>
<organism evidence="1 2">
    <name type="scientific">Pseudomonas mandelii</name>
    <dbReference type="NCBI Taxonomy" id="75612"/>
    <lineage>
        <taxon>Bacteria</taxon>
        <taxon>Pseudomonadati</taxon>
        <taxon>Pseudomonadota</taxon>
        <taxon>Gammaproteobacteria</taxon>
        <taxon>Pseudomonadales</taxon>
        <taxon>Pseudomonadaceae</taxon>
        <taxon>Pseudomonas</taxon>
    </lineage>
</organism>
<accession>A0AB36CQF9</accession>
<sequence>MRPSWRSHHCQCPAREAWTGIL</sequence>
<name>A0AB36CQF9_9PSED</name>
<comment type="caution">
    <text evidence="1">The sequence shown here is derived from an EMBL/GenBank/DDBJ whole genome shotgun (WGS) entry which is preliminary data.</text>
</comment>
<dbReference type="Proteomes" id="UP000548707">
    <property type="component" value="Unassembled WGS sequence"/>
</dbReference>
<reference evidence="1 2" key="1">
    <citation type="journal article" date="2020" name="Front. Microbiol.">
        <title>Genetic Organization of the aprX-lipA2 Operon Affects the Proteolytic Potential of Pseudomonas Species in Milk.</title>
        <authorList>
            <person name="Maier C."/>
            <person name="Huptas C."/>
            <person name="von Neubeck M."/>
            <person name="Scherer S."/>
            <person name="Wenning M."/>
            <person name="Lucking G."/>
        </authorList>
    </citation>
    <scope>NUCLEOTIDE SEQUENCE [LARGE SCALE GENOMIC DNA]</scope>
    <source>
        <strain evidence="1 2">WS 5114</strain>
    </source>
</reference>
<evidence type="ECO:0000313" key="1">
    <source>
        <dbReference type="EMBL" id="NMZ77866.1"/>
    </source>
</evidence>
<evidence type="ECO:0000313" key="2">
    <source>
        <dbReference type="Proteomes" id="UP000548707"/>
    </source>
</evidence>
<dbReference type="AlphaFoldDB" id="A0AB36CQF9"/>
<proteinExistence type="predicted"/>
<gene>
    <name evidence="1" type="ORF">HBO26_00945</name>
</gene>